<comment type="caution">
    <text evidence="2">The sequence shown here is derived from an EMBL/GenBank/DDBJ whole genome shotgun (WGS) entry which is preliminary data.</text>
</comment>
<organism evidence="2 3">
    <name type="scientific">Blepharisma stoltei</name>
    <dbReference type="NCBI Taxonomy" id="1481888"/>
    <lineage>
        <taxon>Eukaryota</taxon>
        <taxon>Sar</taxon>
        <taxon>Alveolata</taxon>
        <taxon>Ciliophora</taxon>
        <taxon>Postciliodesmatophora</taxon>
        <taxon>Heterotrichea</taxon>
        <taxon>Heterotrichida</taxon>
        <taxon>Blepharismidae</taxon>
        <taxon>Blepharisma</taxon>
    </lineage>
</organism>
<feature type="region of interest" description="Disordered" evidence="1">
    <location>
        <begin position="93"/>
        <end position="125"/>
    </location>
</feature>
<evidence type="ECO:0000313" key="3">
    <source>
        <dbReference type="Proteomes" id="UP001162131"/>
    </source>
</evidence>
<dbReference type="PANTHER" id="PTHR22876">
    <property type="entry name" value="ZGC:101016"/>
    <property type="match status" value="1"/>
</dbReference>
<sequence>MKKGKAPAHQNTFAFKHNKASRLTKKIEGEPLTYLCRRCYAKLEWRKKFRKFKLRTVPAKCLLCEEKSVVKGHRKICDVCARGRNLCSKCAKEPYSQGNESTTNEETKVEETKEIEAAEVEKSED</sequence>
<dbReference type="InterPro" id="IPR019351">
    <property type="entry name" value="DUF2039"/>
</dbReference>
<keyword evidence="3" id="KW-1185">Reference proteome</keyword>
<dbReference type="PANTHER" id="PTHR22876:SF5">
    <property type="entry name" value="CHROMOSOME 9 OPEN READING FRAME 85"/>
    <property type="match status" value="1"/>
</dbReference>
<evidence type="ECO:0000313" key="2">
    <source>
        <dbReference type="EMBL" id="CAG9316547.1"/>
    </source>
</evidence>
<gene>
    <name evidence="2" type="ORF">BSTOLATCC_MIC16656</name>
</gene>
<evidence type="ECO:0000256" key="1">
    <source>
        <dbReference type="SAM" id="MobiDB-lite"/>
    </source>
</evidence>
<dbReference type="AlphaFoldDB" id="A0AAU9IPY9"/>
<reference evidence="2" key="1">
    <citation type="submission" date="2021-09" db="EMBL/GenBank/DDBJ databases">
        <authorList>
            <consortium name="AG Swart"/>
            <person name="Singh M."/>
            <person name="Singh A."/>
            <person name="Seah K."/>
            <person name="Emmerich C."/>
        </authorList>
    </citation>
    <scope>NUCLEOTIDE SEQUENCE</scope>
    <source>
        <strain evidence="2">ATCC30299</strain>
    </source>
</reference>
<name>A0AAU9IPY9_9CILI</name>
<accession>A0AAU9IPY9</accession>
<proteinExistence type="predicted"/>
<protein>
    <submittedName>
        <fullName evidence="2">Uncharacterized protein</fullName>
    </submittedName>
</protein>
<feature type="compositionally biased region" description="Basic and acidic residues" evidence="1">
    <location>
        <begin position="105"/>
        <end position="125"/>
    </location>
</feature>
<dbReference type="Pfam" id="PF10217">
    <property type="entry name" value="DUF2039"/>
    <property type="match status" value="1"/>
</dbReference>
<dbReference type="EMBL" id="CAJZBQ010000016">
    <property type="protein sequence ID" value="CAG9316547.1"/>
    <property type="molecule type" value="Genomic_DNA"/>
</dbReference>
<dbReference type="Proteomes" id="UP001162131">
    <property type="component" value="Unassembled WGS sequence"/>
</dbReference>